<proteinExistence type="predicted"/>
<feature type="domain" description="Glutaredoxin" evidence="1">
    <location>
        <begin position="5"/>
        <end position="64"/>
    </location>
</feature>
<evidence type="ECO:0000313" key="3">
    <source>
        <dbReference type="Proteomes" id="UP000199200"/>
    </source>
</evidence>
<dbReference type="PANTHER" id="PTHR34386">
    <property type="entry name" value="GLUTAREDOXIN"/>
    <property type="match status" value="1"/>
</dbReference>
<dbReference type="Proteomes" id="UP000199200">
    <property type="component" value="Unassembled WGS sequence"/>
</dbReference>
<dbReference type="OrthoDB" id="9795531at2"/>
<dbReference type="Gene3D" id="3.40.30.10">
    <property type="entry name" value="Glutaredoxin"/>
    <property type="match status" value="1"/>
</dbReference>
<accession>A0A1H7CL35</accession>
<dbReference type="SUPFAM" id="SSF52833">
    <property type="entry name" value="Thioredoxin-like"/>
    <property type="match status" value="1"/>
</dbReference>
<organism evidence="2 3">
    <name type="scientific">Bhargavaea ginsengi</name>
    <dbReference type="NCBI Taxonomy" id="426757"/>
    <lineage>
        <taxon>Bacteria</taxon>
        <taxon>Bacillati</taxon>
        <taxon>Bacillota</taxon>
        <taxon>Bacilli</taxon>
        <taxon>Bacillales</taxon>
        <taxon>Caryophanaceae</taxon>
        <taxon>Bhargavaea</taxon>
    </lineage>
</organism>
<protein>
    <submittedName>
        <fullName evidence="2">Glutaredoxin</fullName>
    </submittedName>
</protein>
<dbReference type="GO" id="GO:0045454">
    <property type="term" value="P:cell redox homeostasis"/>
    <property type="evidence" value="ECO:0007669"/>
    <property type="project" value="TreeGrafter"/>
</dbReference>
<sequence>MEPNVIIYTNTLCPVCAMVRSFLDDHEIAYREVNVDLHPVEMLKLIGKTRRLTVPQTYVNGTFISGFNPVGILKLVHPS</sequence>
<dbReference type="GO" id="GO:0009055">
    <property type="term" value="F:electron transfer activity"/>
    <property type="evidence" value="ECO:0007669"/>
    <property type="project" value="TreeGrafter"/>
</dbReference>
<name>A0A1H7CL35_9BACL</name>
<dbReference type="PANTHER" id="PTHR34386:SF1">
    <property type="entry name" value="GLUTAREDOXIN-LIKE PROTEIN NRDH"/>
    <property type="match status" value="1"/>
</dbReference>
<dbReference type="InterPro" id="IPR051548">
    <property type="entry name" value="Grx-like_ET"/>
</dbReference>
<keyword evidence="3" id="KW-1185">Reference proteome</keyword>
<evidence type="ECO:0000313" key="2">
    <source>
        <dbReference type="EMBL" id="SEJ87822.1"/>
    </source>
</evidence>
<evidence type="ECO:0000259" key="1">
    <source>
        <dbReference type="Pfam" id="PF00462"/>
    </source>
</evidence>
<dbReference type="InterPro" id="IPR036249">
    <property type="entry name" value="Thioredoxin-like_sf"/>
</dbReference>
<dbReference type="Pfam" id="PF00462">
    <property type="entry name" value="Glutaredoxin"/>
    <property type="match status" value="1"/>
</dbReference>
<dbReference type="EMBL" id="FNZF01000012">
    <property type="protein sequence ID" value="SEJ87822.1"/>
    <property type="molecule type" value="Genomic_DNA"/>
</dbReference>
<gene>
    <name evidence="2" type="ORF">SAMN04488127_3141</name>
</gene>
<reference evidence="3" key="1">
    <citation type="submission" date="2016-10" db="EMBL/GenBank/DDBJ databases">
        <authorList>
            <person name="Varghese N."/>
            <person name="Submissions S."/>
        </authorList>
    </citation>
    <scope>NUCLEOTIDE SEQUENCE [LARGE SCALE GENOMIC DNA]</scope>
    <source>
        <strain evidence="3">CGMCC 1.6763</strain>
    </source>
</reference>
<dbReference type="RefSeq" id="WP_092056240.1">
    <property type="nucleotide sequence ID" value="NZ_FNZF01000012.1"/>
</dbReference>
<dbReference type="PROSITE" id="PS51354">
    <property type="entry name" value="GLUTAREDOXIN_2"/>
    <property type="match status" value="1"/>
</dbReference>
<dbReference type="STRING" id="426757.SAMN04488127_3141"/>
<dbReference type="AlphaFoldDB" id="A0A1H7CL35"/>
<dbReference type="InterPro" id="IPR002109">
    <property type="entry name" value="Glutaredoxin"/>
</dbReference>